<reference evidence="6" key="1">
    <citation type="submission" date="2017-12" db="EMBL/GenBank/DDBJ databases">
        <title>Draft genome sequence of Telmatospirillum siberiense 26-4b1T, an acidotolerant peatland alphaproteobacterium potentially involved in sulfur cycling.</title>
        <authorList>
            <person name="Hausmann B."/>
            <person name="Pjevac P."/>
            <person name="Schreck K."/>
            <person name="Herbold C.W."/>
            <person name="Daims H."/>
            <person name="Wagner M."/>
            <person name="Pester M."/>
            <person name="Loy A."/>
        </authorList>
    </citation>
    <scope>NUCLEOTIDE SEQUENCE [LARGE SCALE GENOMIC DNA]</scope>
    <source>
        <strain evidence="6">26-4b1</strain>
    </source>
</reference>
<keyword evidence="6" id="KW-1185">Reference proteome</keyword>
<name>A0A2N3PZD9_9PROT</name>
<dbReference type="PANTHER" id="PTHR30290:SF38">
    <property type="entry name" value="D,D-DIPEPTIDE-BINDING PERIPLASMIC PROTEIN DDPA-RELATED"/>
    <property type="match status" value="1"/>
</dbReference>
<dbReference type="Gene3D" id="3.10.105.10">
    <property type="entry name" value="Dipeptide-binding Protein, Domain 3"/>
    <property type="match status" value="1"/>
</dbReference>
<proteinExistence type="inferred from homology"/>
<evidence type="ECO:0000256" key="3">
    <source>
        <dbReference type="ARBA" id="ARBA00022729"/>
    </source>
</evidence>
<dbReference type="GO" id="GO:1904680">
    <property type="term" value="F:peptide transmembrane transporter activity"/>
    <property type="evidence" value="ECO:0007669"/>
    <property type="project" value="TreeGrafter"/>
</dbReference>
<dbReference type="GO" id="GO:0015833">
    <property type="term" value="P:peptide transport"/>
    <property type="evidence" value="ECO:0007669"/>
    <property type="project" value="TreeGrafter"/>
</dbReference>
<keyword evidence="3" id="KW-0732">Signal</keyword>
<evidence type="ECO:0000256" key="1">
    <source>
        <dbReference type="ARBA" id="ARBA00004418"/>
    </source>
</evidence>
<dbReference type="GO" id="GO:0030288">
    <property type="term" value="C:outer membrane-bounded periplasmic space"/>
    <property type="evidence" value="ECO:0007669"/>
    <property type="project" value="UniProtKB-ARBA"/>
</dbReference>
<protein>
    <submittedName>
        <fullName evidence="5">ABC transporter substrate-binding protein</fullName>
    </submittedName>
</protein>
<evidence type="ECO:0000313" key="6">
    <source>
        <dbReference type="Proteomes" id="UP000233293"/>
    </source>
</evidence>
<comment type="subcellular location">
    <subcellularLocation>
        <location evidence="1">Periplasm</location>
    </subcellularLocation>
</comment>
<dbReference type="Pfam" id="PF00496">
    <property type="entry name" value="SBP_bac_5"/>
    <property type="match status" value="1"/>
</dbReference>
<accession>A0A2N3PZD9</accession>
<evidence type="ECO:0000313" key="5">
    <source>
        <dbReference type="EMBL" id="PKU25776.1"/>
    </source>
</evidence>
<comment type="caution">
    <text evidence="5">The sequence shown here is derived from an EMBL/GenBank/DDBJ whole genome shotgun (WGS) entry which is preliminary data.</text>
</comment>
<evidence type="ECO:0000256" key="2">
    <source>
        <dbReference type="ARBA" id="ARBA00005695"/>
    </source>
</evidence>
<dbReference type="InterPro" id="IPR023765">
    <property type="entry name" value="SBP_5_CS"/>
</dbReference>
<gene>
    <name evidence="5" type="ORF">CWS72_04210</name>
</gene>
<comment type="similarity">
    <text evidence="2">Belongs to the bacterial solute-binding protein 5 family.</text>
</comment>
<dbReference type="GO" id="GO:0043190">
    <property type="term" value="C:ATP-binding cassette (ABC) transporter complex"/>
    <property type="evidence" value="ECO:0007669"/>
    <property type="project" value="InterPro"/>
</dbReference>
<sequence length="537" mass="60420">MRTLSRRHFLAASSAIALFIRSDKPVWAEDKPQAGGTLSVILQPEPVTLSPTNNMAQPTQTVAGNIFDGLVYYDFDLKPQPCLATSWDLARDGKTVTFHLRHGVKWHDGKPFTSADVKWSLENIWKTIHPRNKALFENVSAVETPDDFTVVLKFSKPSLPIFSVLNGVGAPILPRHLYEGTDILGSPYNNKPVGTGAFVFKEWKRGEYVLLERNPDYWDSGKPYLDRILFRIIPDPAARAAAVEKGEIQYAPFNAIPLRDVERFSQLPNVKIDRRGYDWISPLLYLDFNVENQYLKHQRVRQALAHAIDRNAMARIVWFGFGKPAISPVPSAVATFHDSTVPQYAFDPKKAEALLDEAGFKRGADGTRFAITHDYLPYGDDYRRTAEFIKQALHKIGVEVTIRSQDTAAFIKRIYGDRDFDLSLSWNSAFPDPQIGVVRAYWSGWLGTQTPWTNGSGYRNAEVDGLIQAAAVEGNPEARVADFKRFQQIVLTELPTLPLLEMQFFSVHAANLRDIVSQGDQTYSTLKNAWFDGKAKG</sequence>
<dbReference type="PIRSF" id="PIRSF002741">
    <property type="entry name" value="MppA"/>
    <property type="match status" value="1"/>
</dbReference>
<dbReference type="EMBL" id="PIUM01000003">
    <property type="protein sequence ID" value="PKU25776.1"/>
    <property type="molecule type" value="Genomic_DNA"/>
</dbReference>
<dbReference type="Proteomes" id="UP000233293">
    <property type="component" value="Unassembled WGS sequence"/>
</dbReference>
<organism evidence="5 6">
    <name type="scientific">Telmatospirillum siberiense</name>
    <dbReference type="NCBI Taxonomy" id="382514"/>
    <lineage>
        <taxon>Bacteria</taxon>
        <taxon>Pseudomonadati</taxon>
        <taxon>Pseudomonadota</taxon>
        <taxon>Alphaproteobacteria</taxon>
        <taxon>Rhodospirillales</taxon>
        <taxon>Rhodospirillaceae</taxon>
        <taxon>Telmatospirillum</taxon>
    </lineage>
</organism>
<feature type="domain" description="Solute-binding protein family 5" evidence="4">
    <location>
        <begin position="78"/>
        <end position="435"/>
    </location>
</feature>
<dbReference type="PANTHER" id="PTHR30290">
    <property type="entry name" value="PERIPLASMIC BINDING COMPONENT OF ABC TRANSPORTER"/>
    <property type="match status" value="1"/>
</dbReference>
<dbReference type="PROSITE" id="PS01040">
    <property type="entry name" value="SBP_BACTERIAL_5"/>
    <property type="match status" value="1"/>
</dbReference>
<evidence type="ECO:0000259" key="4">
    <source>
        <dbReference type="Pfam" id="PF00496"/>
    </source>
</evidence>
<dbReference type="InterPro" id="IPR030678">
    <property type="entry name" value="Peptide/Ni-bd"/>
</dbReference>
<dbReference type="InterPro" id="IPR000914">
    <property type="entry name" value="SBP_5_dom"/>
</dbReference>
<dbReference type="OrthoDB" id="9803988at2"/>
<dbReference type="RefSeq" id="WP_101249320.1">
    <property type="nucleotide sequence ID" value="NZ_PIUM01000003.1"/>
</dbReference>
<dbReference type="SUPFAM" id="SSF53850">
    <property type="entry name" value="Periplasmic binding protein-like II"/>
    <property type="match status" value="1"/>
</dbReference>
<dbReference type="AlphaFoldDB" id="A0A2N3PZD9"/>
<dbReference type="Gene3D" id="3.40.190.10">
    <property type="entry name" value="Periplasmic binding protein-like II"/>
    <property type="match status" value="1"/>
</dbReference>
<dbReference type="InterPro" id="IPR039424">
    <property type="entry name" value="SBP_5"/>
</dbReference>
<dbReference type="CDD" id="cd08517">
    <property type="entry name" value="PBP2_NikA_DppA_OppA_like_13"/>
    <property type="match status" value="1"/>
</dbReference>